<dbReference type="SUPFAM" id="SSF53955">
    <property type="entry name" value="Lysozyme-like"/>
    <property type="match status" value="1"/>
</dbReference>
<accession>A0A0P1GPA9</accession>
<evidence type="ECO:0000256" key="2">
    <source>
        <dbReference type="ARBA" id="ARBA00009387"/>
    </source>
</evidence>
<dbReference type="InterPro" id="IPR008258">
    <property type="entry name" value="Transglycosylase_SLT_dom_1"/>
</dbReference>
<keyword evidence="6" id="KW-1185">Reference proteome</keyword>
<dbReference type="CDD" id="cd00254">
    <property type="entry name" value="LT-like"/>
    <property type="match status" value="1"/>
</dbReference>
<feature type="domain" description="Transglycosylase SLT" evidence="4">
    <location>
        <begin position="134"/>
        <end position="226"/>
    </location>
</feature>
<evidence type="ECO:0000256" key="3">
    <source>
        <dbReference type="SAM" id="SignalP"/>
    </source>
</evidence>
<evidence type="ECO:0000313" key="5">
    <source>
        <dbReference type="EMBL" id="CUH83988.1"/>
    </source>
</evidence>
<evidence type="ECO:0000259" key="4">
    <source>
        <dbReference type="Pfam" id="PF01464"/>
    </source>
</evidence>
<reference evidence="5 6" key="1">
    <citation type="submission" date="2015-09" db="EMBL/GenBank/DDBJ databases">
        <authorList>
            <consortium name="Swine Surveillance"/>
        </authorList>
    </citation>
    <scope>NUCLEOTIDE SEQUENCE [LARGE SCALE GENOMIC DNA]</scope>
    <source>
        <strain evidence="5 6">CECT 8383</strain>
    </source>
</reference>
<dbReference type="Gene3D" id="1.10.530.10">
    <property type="match status" value="1"/>
</dbReference>
<name>A0A0P1GPA9_9RHOB</name>
<dbReference type="GO" id="GO:0000270">
    <property type="term" value="P:peptidoglycan metabolic process"/>
    <property type="evidence" value="ECO:0007669"/>
    <property type="project" value="InterPro"/>
</dbReference>
<dbReference type="RefSeq" id="WP_058318090.1">
    <property type="nucleotide sequence ID" value="NZ_CYSF01000006.1"/>
</dbReference>
<dbReference type="InterPro" id="IPR023346">
    <property type="entry name" value="Lysozyme-like_dom_sf"/>
</dbReference>
<dbReference type="Pfam" id="PF01464">
    <property type="entry name" value="SLT"/>
    <property type="match status" value="1"/>
</dbReference>
<sequence>MKRFPKYTAAFCAVLIVSPAVADGPKPFPDFTFKTVKPPAPGANKRITVQVRPVAPTLPQTTDTPDVPGSAAAGRYDWFWQEVSPDIASSGPGRLETVLNALAKAPAGHSVAAPRLDTLLAIANAHAPQILINSVNSRVSPALVLSVIAVESSGRADAISGAGAQGLMQLIPATAERFGVQDVMDPGQNIRGGVAYLDWLLREFQNDPVLALAAYNAGENAVKKHEGVPPYPETRDYVPKVLAAFAVAKALCKTPPELISDGCVFNLQP</sequence>
<dbReference type="InterPro" id="IPR000189">
    <property type="entry name" value="Transglyc_AS"/>
</dbReference>
<proteinExistence type="inferred from homology"/>
<dbReference type="PROSITE" id="PS00922">
    <property type="entry name" value="TRANSGLYCOSYLASE"/>
    <property type="match status" value="1"/>
</dbReference>
<dbReference type="OrthoDB" id="9815002at2"/>
<dbReference type="PANTHER" id="PTHR37423">
    <property type="entry name" value="SOLUBLE LYTIC MUREIN TRANSGLYCOSYLASE-RELATED"/>
    <property type="match status" value="1"/>
</dbReference>
<gene>
    <name evidence="5" type="primary">slt_1</name>
    <name evidence="5" type="ORF">TM5383_01193</name>
</gene>
<protein>
    <submittedName>
        <fullName evidence="5">Soluble lytic murein transglycosylase</fullName>
        <ecNumber evidence="5">4.2.2.-</ecNumber>
    </submittedName>
</protein>
<keyword evidence="3" id="KW-0732">Signal</keyword>
<dbReference type="EMBL" id="CYSF01000006">
    <property type="protein sequence ID" value="CUH83988.1"/>
    <property type="molecule type" value="Genomic_DNA"/>
</dbReference>
<organism evidence="5 6">
    <name type="scientific">Thalassovita mediterranea</name>
    <dbReference type="NCBI Taxonomy" id="340021"/>
    <lineage>
        <taxon>Bacteria</taxon>
        <taxon>Pseudomonadati</taxon>
        <taxon>Pseudomonadota</taxon>
        <taxon>Alphaproteobacteria</taxon>
        <taxon>Rhodobacterales</taxon>
        <taxon>Roseobacteraceae</taxon>
        <taxon>Thalassovita</taxon>
    </lineage>
</organism>
<dbReference type="STRING" id="340021.TM5383_01193"/>
<feature type="signal peptide" evidence="3">
    <location>
        <begin position="1"/>
        <end position="22"/>
    </location>
</feature>
<feature type="chain" id="PRO_5006063633" evidence="3">
    <location>
        <begin position="23"/>
        <end position="269"/>
    </location>
</feature>
<keyword evidence="5" id="KW-0456">Lyase</keyword>
<dbReference type="Proteomes" id="UP000051681">
    <property type="component" value="Unassembled WGS sequence"/>
</dbReference>
<comment type="similarity">
    <text evidence="2">Belongs to the virb1 family.</text>
</comment>
<comment type="similarity">
    <text evidence="1">Belongs to the transglycosylase Slt family.</text>
</comment>
<dbReference type="EC" id="4.2.2.-" evidence="5"/>
<dbReference type="PANTHER" id="PTHR37423:SF2">
    <property type="entry name" value="MEMBRANE-BOUND LYTIC MUREIN TRANSGLYCOSYLASE C"/>
    <property type="match status" value="1"/>
</dbReference>
<dbReference type="GO" id="GO:0008933">
    <property type="term" value="F:peptidoglycan lytic transglycosylase activity"/>
    <property type="evidence" value="ECO:0007669"/>
    <property type="project" value="InterPro"/>
</dbReference>
<evidence type="ECO:0000313" key="6">
    <source>
        <dbReference type="Proteomes" id="UP000051681"/>
    </source>
</evidence>
<dbReference type="AlphaFoldDB" id="A0A0P1GPA9"/>
<dbReference type="GO" id="GO:0016020">
    <property type="term" value="C:membrane"/>
    <property type="evidence" value="ECO:0007669"/>
    <property type="project" value="InterPro"/>
</dbReference>
<evidence type="ECO:0000256" key="1">
    <source>
        <dbReference type="ARBA" id="ARBA00007734"/>
    </source>
</evidence>